<organism evidence="3">
    <name type="scientific">freshwater metagenome</name>
    <dbReference type="NCBI Taxonomy" id="449393"/>
    <lineage>
        <taxon>unclassified sequences</taxon>
        <taxon>metagenomes</taxon>
        <taxon>ecological metagenomes</taxon>
    </lineage>
</organism>
<dbReference type="EMBL" id="CAEZYL010000113">
    <property type="protein sequence ID" value="CAB4731494.1"/>
    <property type="molecule type" value="Genomic_DNA"/>
</dbReference>
<dbReference type="EMBL" id="CAFBPI010000102">
    <property type="protein sequence ID" value="CAB5023799.1"/>
    <property type="molecule type" value="Genomic_DNA"/>
</dbReference>
<dbReference type="EMBL" id="CAEZSC010000071">
    <property type="protein sequence ID" value="CAB4540571.1"/>
    <property type="molecule type" value="Genomic_DNA"/>
</dbReference>
<evidence type="ECO:0000313" key="2">
    <source>
        <dbReference type="EMBL" id="CAB4731494.1"/>
    </source>
</evidence>
<evidence type="ECO:0000313" key="3">
    <source>
        <dbReference type="EMBL" id="CAB5023799.1"/>
    </source>
</evidence>
<proteinExistence type="predicted"/>
<reference evidence="3" key="1">
    <citation type="submission" date="2020-05" db="EMBL/GenBank/DDBJ databases">
        <authorList>
            <person name="Chiriac C."/>
            <person name="Salcher M."/>
            <person name="Ghai R."/>
            <person name="Kavagutti S V."/>
        </authorList>
    </citation>
    <scope>NUCLEOTIDE SEQUENCE</scope>
</reference>
<gene>
    <name evidence="1" type="ORF">UFOPK1380_01025</name>
    <name evidence="2" type="ORF">UFOPK2689_01204</name>
    <name evidence="3" type="ORF">UFOPK4095_01161</name>
</gene>
<evidence type="ECO:0000313" key="1">
    <source>
        <dbReference type="EMBL" id="CAB4540571.1"/>
    </source>
</evidence>
<sequence length="224" mass="25047">MGWIADWKAKKAAKLELAQQERALTRWNEDVALLGKLIEVFTDASNGKDSVENYIIQKDEERTIWKSTAVFHETGRTPSSYVGRSSGFSIPVVAGIRYRVGATQGQLVPGVELQMDKDEGIVVLTTSRIIFTGPIKSQEWRFDKLLGASTNEDESDYFFNVSNRKTTSGVRFDVRSGREFNRFFALALSAAEHGYPAVLEELEAIKGRIAQEKPVFQLPAPEAK</sequence>
<protein>
    <submittedName>
        <fullName evidence="3">Unannotated protein</fullName>
    </submittedName>
</protein>
<name>A0A6J7R4Y4_9ZZZZ</name>
<accession>A0A6J7R4Y4</accession>
<dbReference type="AlphaFoldDB" id="A0A6J7R4Y4"/>